<dbReference type="SUPFAM" id="SSF52980">
    <property type="entry name" value="Restriction endonuclease-like"/>
    <property type="match status" value="1"/>
</dbReference>
<accession>A0A6J6R0D3</accession>
<proteinExistence type="predicted"/>
<name>A0A6J6R0D3_9ZZZZ</name>
<evidence type="ECO:0000313" key="1">
    <source>
        <dbReference type="EMBL" id="CAB4715333.1"/>
    </source>
</evidence>
<dbReference type="AlphaFoldDB" id="A0A6J6R0D3"/>
<reference evidence="1" key="1">
    <citation type="submission" date="2020-05" db="EMBL/GenBank/DDBJ databases">
        <authorList>
            <person name="Chiriac C."/>
            <person name="Salcher M."/>
            <person name="Ghai R."/>
            <person name="Kavagutti S V."/>
        </authorList>
    </citation>
    <scope>NUCLEOTIDE SEQUENCE</scope>
</reference>
<dbReference type="InterPro" id="IPR011335">
    <property type="entry name" value="Restrct_endonuc-II-like"/>
</dbReference>
<dbReference type="EMBL" id="CAEZXR010000201">
    <property type="protein sequence ID" value="CAB4715333.1"/>
    <property type="molecule type" value="Genomic_DNA"/>
</dbReference>
<protein>
    <submittedName>
        <fullName evidence="1">Unannotated protein</fullName>
    </submittedName>
</protein>
<organism evidence="1">
    <name type="scientific">freshwater metagenome</name>
    <dbReference type="NCBI Taxonomy" id="449393"/>
    <lineage>
        <taxon>unclassified sequences</taxon>
        <taxon>metagenomes</taxon>
        <taxon>ecological metagenomes</taxon>
    </lineage>
</organism>
<dbReference type="Gene3D" id="3.40.960.10">
    <property type="entry name" value="VSR Endonuclease"/>
    <property type="match status" value="1"/>
</dbReference>
<gene>
    <name evidence="1" type="ORF">UFOPK2579_01665</name>
</gene>
<sequence>MEVDGEIRYWLDLGLEELLFAAEYDGAEWHTSQEQIERDLDRRAWLAEERGWMVEVFRQEHVFGRQQNADARLANALRAARATLARRTVVV</sequence>